<accession>A0A2S3WA95</accession>
<feature type="transmembrane region" description="Helical" evidence="1">
    <location>
        <begin position="108"/>
        <end position="129"/>
    </location>
</feature>
<sequence length="314" mass="32343">MITTAELSPTVADASNHSGVSWAAIFAGAAAAAALSLILMILGAGLGFAATSPWAHEGASAKALGISTIIWLLLTQIIASGAGGYIAGRLRVKWANLHADEVYFRDTAHGFLAWAVATLVTAVLIVSMLGNVLSAGAQAGAAAVGGAATAATAVVGKTDADPMGYYIDNLFRSEGPAPVTDDAATAVAGRIVARAVANDGALSADDRTYLAQLVAQRTRLTQAEAEARVDQIYTEVQQDAQKAKVAAQEAADTAAKVAAWTALWTFIGLLCGAFFACLAALFGGRQRDQARWIDVDDAAYVGRRTVHTNSAPIR</sequence>
<evidence type="ECO:0000313" key="3">
    <source>
        <dbReference type="Proteomes" id="UP000237194"/>
    </source>
</evidence>
<proteinExistence type="predicted"/>
<keyword evidence="1" id="KW-0472">Membrane</keyword>
<dbReference type="EMBL" id="MIND01000018">
    <property type="protein sequence ID" value="POF87850.1"/>
    <property type="molecule type" value="Genomic_DNA"/>
</dbReference>
<dbReference type="RefSeq" id="WP_101316743.1">
    <property type="nucleotide sequence ID" value="NZ_MIND01000018.1"/>
</dbReference>
<reference evidence="2 3" key="2">
    <citation type="submission" date="2018-03" db="EMBL/GenBank/DDBJ databases">
        <title>Draft genome of Pseudomonas putida strain KT-27.</title>
        <authorList>
            <person name="Yoshizawa S."/>
            <person name="Khan N.H."/>
            <person name="Nishimura M."/>
            <person name="Chiura H.X."/>
            <person name="Ogura Y."/>
            <person name="Hayashi T."/>
            <person name="Kogure K."/>
        </authorList>
    </citation>
    <scope>NUCLEOTIDE SEQUENCE [LARGE SCALE GENOMIC DNA]</scope>
    <source>
        <strain evidence="2 3">KT-27</strain>
    </source>
</reference>
<keyword evidence="1" id="KW-1133">Transmembrane helix</keyword>
<comment type="caution">
    <text evidence="2">The sequence shown here is derived from an EMBL/GenBank/DDBJ whole genome shotgun (WGS) entry which is preliminary data.</text>
</comment>
<dbReference type="AlphaFoldDB" id="A0A2S3WA95"/>
<evidence type="ECO:0000256" key="1">
    <source>
        <dbReference type="SAM" id="Phobius"/>
    </source>
</evidence>
<name>A0A2S3WA95_PSEPU</name>
<organism evidence="2 3">
    <name type="scientific">Pseudomonas putida</name>
    <name type="common">Arthrobacter siderocapsulatus</name>
    <dbReference type="NCBI Taxonomy" id="303"/>
    <lineage>
        <taxon>Bacteria</taxon>
        <taxon>Pseudomonadati</taxon>
        <taxon>Pseudomonadota</taxon>
        <taxon>Gammaproteobacteria</taxon>
        <taxon>Pseudomonadales</taxon>
        <taxon>Pseudomonadaceae</taxon>
        <taxon>Pseudomonas</taxon>
    </lineage>
</organism>
<evidence type="ECO:0000313" key="2">
    <source>
        <dbReference type="EMBL" id="POF87850.1"/>
    </source>
</evidence>
<keyword evidence="1" id="KW-0812">Transmembrane</keyword>
<feature type="transmembrane region" description="Helical" evidence="1">
    <location>
        <begin position="63"/>
        <end position="88"/>
    </location>
</feature>
<protein>
    <recommendedName>
        <fullName evidence="4">Transmembrane protein</fullName>
    </recommendedName>
</protein>
<dbReference type="Proteomes" id="UP000237194">
    <property type="component" value="Unassembled WGS sequence"/>
</dbReference>
<evidence type="ECO:0008006" key="4">
    <source>
        <dbReference type="Google" id="ProtNLM"/>
    </source>
</evidence>
<gene>
    <name evidence="2" type="ORF">BGP80_07695</name>
</gene>
<feature type="transmembrane region" description="Helical" evidence="1">
    <location>
        <begin position="20"/>
        <end position="51"/>
    </location>
</feature>
<feature type="transmembrane region" description="Helical" evidence="1">
    <location>
        <begin position="262"/>
        <end position="282"/>
    </location>
</feature>
<reference evidence="2 3" key="1">
    <citation type="submission" date="2016-08" db="EMBL/GenBank/DDBJ databases">
        <authorList>
            <person name="Seilhamer J.J."/>
        </authorList>
    </citation>
    <scope>NUCLEOTIDE SEQUENCE [LARGE SCALE GENOMIC DNA]</scope>
    <source>
        <strain evidence="2 3">KT-27</strain>
    </source>
</reference>